<dbReference type="PANTHER" id="PTHR10534:SF2">
    <property type="entry name" value="PYRIDOXAL KINASE"/>
    <property type="match status" value="1"/>
</dbReference>
<dbReference type="Pfam" id="PF08543">
    <property type="entry name" value="Phos_pyr_kin"/>
    <property type="match status" value="1"/>
</dbReference>
<sequence>MEQSILSIQSCVSYGHVGNSAVTFPLQRLGVEVWPIHTVLFSNHTGYGKWGGRVFDVEGVRDVFLGIKDRGVLSKCNALLSGYMGSKELGNVMIEAILELRKINPETVYCCDPVMGDVGRGFFVKEGIPEFFKDEMISYATIITPNHFELEYLSGMKVETIDDAIFASQKIMKKGPKVVVVTSLLLKENQNKNISVLASNKESVYILSTPYIPITLNGTGDLTSALFTHFYLKNNFNLSIALEETVSRVFSIIDETHKAQSKELVLVKAQNNLIQPKQIFKSQKIN</sequence>
<keyword evidence="5" id="KW-0067">ATP-binding</keyword>
<dbReference type="InterPro" id="IPR004625">
    <property type="entry name" value="PyrdxlKinase"/>
</dbReference>
<dbReference type="NCBIfam" id="TIGR00687">
    <property type="entry name" value="pyridox_kin"/>
    <property type="match status" value="1"/>
</dbReference>
<protein>
    <recommendedName>
        <fullName evidence="1">pyridoxal kinase</fullName>
        <ecNumber evidence="1">2.7.1.35</ecNumber>
    </recommendedName>
</protein>
<dbReference type="GO" id="GO:0005524">
    <property type="term" value="F:ATP binding"/>
    <property type="evidence" value="ECO:0007669"/>
    <property type="project" value="UniProtKB-KW"/>
</dbReference>
<gene>
    <name evidence="7" type="ORF">AXG55_12935</name>
</gene>
<evidence type="ECO:0000313" key="7">
    <source>
        <dbReference type="EMBL" id="APJ04752.1"/>
    </source>
</evidence>
<dbReference type="OrthoDB" id="9800808at2"/>
<dbReference type="EC" id="2.7.1.35" evidence="1"/>
<dbReference type="CDD" id="cd01173">
    <property type="entry name" value="pyridoxal_pyridoxamine_kinase"/>
    <property type="match status" value="1"/>
</dbReference>
<name>A0A1L4D3J5_9BACT</name>
<dbReference type="Proteomes" id="UP000184731">
    <property type="component" value="Chromosome"/>
</dbReference>
<keyword evidence="3" id="KW-0547">Nucleotide-binding</keyword>
<keyword evidence="2" id="KW-0808">Transferase</keyword>
<accession>A0A1L4D3J5</accession>
<dbReference type="STRING" id="1915309.AXG55_12935"/>
<feature type="domain" description="Pyridoxamine kinase/Phosphomethylpyrimidine kinase" evidence="6">
    <location>
        <begin position="77"/>
        <end position="245"/>
    </location>
</feature>
<dbReference type="GO" id="GO:0008478">
    <property type="term" value="F:pyridoxal kinase activity"/>
    <property type="evidence" value="ECO:0007669"/>
    <property type="project" value="UniProtKB-EC"/>
</dbReference>
<dbReference type="GO" id="GO:0005829">
    <property type="term" value="C:cytosol"/>
    <property type="evidence" value="ECO:0007669"/>
    <property type="project" value="TreeGrafter"/>
</dbReference>
<evidence type="ECO:0000256" key="5">
    <source>
        <dbReference type="ARBA" id="ARBA00022840"/>
    </source>
</evidence>
<evidence type="ECO:0000256" key="4">
    <source>
        <dbReference type="ARBA" id="ARBA00022777"/>
    </source>
</evidence>
<evidence type="ECO:0000259" key="6">
    <source>
        <dbReference type="Pfam" id="PF08543"/>
    </source>
</evidence>
<keyword evidence="8" id="KW-1185">Reference proteome</keyword>
<dbReference type="EMBL" id="CP017834">
    <property type="protein sequence ID" value="APJ04752.1"/>
    <property type="molecule type" value="Genomic_DNA"/>
</dbReference>
<dbReference type="RefSeq" id="WP_148698509.1">
    <property type="nucleotide sequence ID" value="NZ_CP017834.1"/>
</dbReference>
<dbReference type="KEGG" id="saqi:AXG55_12935"/>
<dbReference type="GO" id="GO:0009443">
    <property type="term" value="P:pyridoxal 5'-phosphate salvage"/>
    <property type="evidence" value="ECO:0007669"/>
    <property type="project" value="InterPro"/>
</dbReference>
<dbReference type="NCBIfam" id="NF004398">
    <property type="entry name" value="PRK05756.1"/>
    <property type="match status" value="1"/>
</dbReference>
<dbReference type="InterPro" id="IPR013749">
    <property type="entry name" value="PM/HMP-P_kinase-1"/>
</dbReference>
<dbReference type="SUPFAM" id="SSF53613">
    <property type="entry name" value="Ribokinase-like"/>
    <property type="match status" value="1"/>
</dbReference>
<dbReference type="Gene3D" id="3.40.1190.20">
    <property type="match status" value="1"/>
</dbReference>
<dbReference type="InterPro" id="IPR029056">
    <property type="entry name" value="Ribokinase-like"/>
</dbReference>
<organism evidence="7 8">
    <name type="scientific">Silvanigrella aquatica</name>
    <dbReference type="NCBI Taxonomy" id="1915309"/>
    <lineage>
        <taxon>Bacteria</taxon>
        <taxon>Pseudomonadati</taxon>
        <taxon>Bdellovibrionota</taxon>
        <taxon>Oligoflexia</taxon>
        <taxon>Silvanigrellales</taxon>
        <taxon>Silvanigrellaceae</taxon>
        <taxon>Silvanigrella</taxon>
    </lineage>
</organism>
<evidence type="ECO:0000256" key="1">
    <source>
        <dbReference type="ARBA" id="ARBA00012104"/>
    </source>
</evidence>
<keyword evidence="4 7" id="KW-0418">Kinase</keyword>
<reference evidence="7 8" key="1">
    <citation type="submission" date="2016-10" db="EMBL/GenBank/DDBJ databases">
        <title>Silvanigrella aquatica sp. nov., isolated from a freshwater lake located in the Black Forest, Germany, description of Silvanigrellaceae fam. nov., Silvanigrellales ord. nov., reclassification of the order Bdellovibrionales in the class Oligoflexia, reclassification of the families Bacteriovoracaceae and Halobacteriovoraceae in the new order Bacteriovoracales ord. nov., and reclassification of the family Pseudobacteriovoracaceae in the order Oligoflexiales.</title>
        <authorList>
            <person name="Hahn M.W."/>
            <person name="Schmidt J."/>
            <person name="Koll U."/>
            <person name="Rohde M."/>
            <person name="Verbag S."/>
            <person name="Pitt A."/>
            <person name="Nakai R."/>
            <person name="Naganuma T."/>
            <person name="Lang E."/>
        </authorList>
    </citation>
    <scope>NUCLEOTIDE SEQUENCE [LARGE SCALE GENOMIC DNA]</scope>
    <source>
        <strain evidence="7 8">MWH-Nonnen-W8red</strain>
    </source>
</reference>
<evidence type="ECO:0000256" key="3">
    <source>
        <dbReference type="ARBA" id="ARBA00022741"/>
    </source>
</evidence>
<evidence type="ECO:0000313" key="8">
    <source>
        <dbReference type="Proteomes" id="UP000184731"/>
    </source>
</evidence>
<dbReference type="PANTHER" id="PTHR10534">
    <property type="entry name" value="PYRIDOXAL KINASE"/>
    <property type="match status" value="1"/>
</dbReference>
<dbReference type="AlphaFoldDB" id="A0A1L4D3J5"/>
<evidence type="ECO:0000256" key="2">
    <source>
        <dbReference type="ARBA" id="ARBA00022679"/>
    </source>
</evidence>
<proteinExistence type="predicted"/>